<keyword evidence="2" id="KW-1185">Reference proteome</keyword>
<evidence type="ECO:0000313" key="2">
    <source>
        <dbReference type="Proteomes" id="UP000234254"/>
    </source>
</evidence>
<accession>A0A2I1D092</accession>
<protein>
    <submittedName>
        <fullName evidence="1">Uncharacterized protein</fullName>
    </submittedName>
</protein>
<proteinExistence type="predicted"/>
<dbReference type="Proteomes" id="UP000234254">
    <property type="component" value="Unassembled WGS sequence"/>
</dbReference>
<comment type="caution">
    <text evidence="1">The sequence shown here is derived from an EMBL/GenBank/DDBJ whole genome shotgun (WGS) entry which is preliminary data.</text>
</comment>
<dbReference type="AlphaFoldDB" id="A0A2I1D092"/>
<sequence length="81" mass="8916">MFPPYRIVPYHTNLPTTLDDRSTASSGSNSCSPNLLSLSLSLSSSLLLFFSFVSLLSLSLISRFSPLPSILEDKDKHSRLV</sequence>
<gene>
    <name evidence="1" type="ORF">P168DRAFT_181029</name>
</gene>
<name>A0A2I1D092_ASPC2</name>
<dbReference type="RefSeq" id="XP_024691894.1">
    <property type="nucleotide sequence ID" value="XM_024832952.1"/>
</dbReference>
<dbReference type="GeneID" id="36540476"/>
<dbReference type="VEuPathDB" id="FungiDB:P168DRAFT_181029"/>
<evidence type="ECO:0000313" key="1">
    <source>
        <dbReference type="EMBL" id="PKY03300.1"/>
    </source>
</evidence>
<organism evidence="1 2">
    <name type="scientific">Aspergillus campestris (strain IBT 28561)</name>
    <dbReference type="NCBI Taxonomy" id="1392248"/>
    <lineage>
        <taxon>Eukaryota</taxon>
        <taxon>Fungi</taxon>
        <taxon>Dikarya</taxon>
        <taxon>Ascomycota</taxon>
        <taxon>Pezizomycotina</taxon>
        <taxon>Eurotiomycetes</taxon>
        <taxon>Eurotiomycetidae</taxon>
        <taxon>Eurotiales</taxon>
        <taxon>Aspergillaceae</taxon>
        <taxon>Aspergillus</taxon>
        <taxon>Aspergillus subgen. Circumdati</taxon>
    </lineage>
</organism>
<dbReference type="EMBL" id="MSFM01000008">
    <property type="protein sequence ID" value="PKY03300.1"/>
    <property type="molecule type" value="Genomic_DNA"/>
</dbReference>
<reference evidence="1" key="1">
    <citation type="submission" date="2016-12" db="EMBL/GenBank/DDBJ databases">
        <title>The genomes of Aspergillus section Nigri reveals drivers in fungal speciation.</title>
        <authorList>
            <consortium name="DOE Joint Genome Institute"/>
            <person name="Vesth T.C."/>
            <person name="Nybo J."/>
            <person name="Theobald S."/>
            <person name="Brandl J."/>
            <person name="Frisvad J.C."/>
            <person name="Nielsen K.F."/>
            <person name="Lyhne E.K."/>
            <person name="Kogle M.E."/>
            <person name="Kuo A."/>
            <person name="Riley R."/>
            <person name="Clum A."/>
            <person name="Nolan M."/>
            <person name="Lipzen A."/>
            <person name="Salamov A."/>
            <person name="Henrissat B."/>
            <person name="Wiebenga A."/>
            <person name="De vries R.P."/>
            <person name="Grigoriev I.V."/>
            <person name="Mortensen U.H."/>
            <person name="Andersen M.R."/>
            <person name="Baker S.E."/>
        </authorList>
    </citation>
    <scope>NUCLEOTIDE SEQUENCE</scope>
    <source>
        <strain evidence="1">IBT 28561</strain>
    </source>
</reference>